<name>A0ABM9N922_9RICK</name>
<evidence type="ECO:0000313" key="1">
    <source>
        <dbReference type="EMBL" id="CAK8163416.1"/>
    </source>
</evidence>
<proteinExistence type="predicted"/>
<accession>A0ABM9N922</accession>
<organism evidence="1 2">
    <name type="scientific">Candidatus Xenohaliotis californiensis</name>
    <dbReference type="NCBI Taxonomy" id="84677"/>
    <lineage>
        <taxon>Bacteria</taxon>
        <taxon>Pseudomonadati</taxon>
        <taxon>Pseudomonadota</taxon>
        <taxon>Alphaproteobacteria</taxon>
        <taxon>Rickettsiales</taxon>
        <taxon>Anaplasmataceae</taxon>
        <taxon>Candidatus Xenohaliotis</taxon>
    </lineage>
</organism>
<evidence type="ECO:0000313" key="2">
    <source>
        <dbReference type="Proteomes" id="UP001314181"/>
    </source>
</evidence>
<keyword evidence="2" id="KW-1185">Reference proteome</keyword>
<comment type="caution">
    <text evidence="1">The sequence shown here is derived from an EMBL/GenBank/DDBJ whole genome shotgun (WGS) entry which is preliminary data.</text>
</comment>
<reference evidence="1 2" key="1">
    <citation type="submission" date="2024-01" db="EMBL/GenBank/DDBJ databases">
        <authorList>
            <person name="Kunselman E."/>
        </authorList>
    </citation>
    <scope>NUCLEOTIDE SEQUENCE [LARGE SCALE GENOMIC DNA]</scope>
    <source>
        <strain evidence="1">2 abalone samples</strain>
    </source>
</reference>
<sequence>MQRKLLTNEQIENIYNNIITFFKKIYKMLAILLANSLLL</sequence>
<gene>
    <name evidence="1" type="ORF">CAXC1_30018</name>
</gene>
<dbReference type="Proteomes" id="UP001314181">
    <property type="component" value="Unassembled WGS sequence"/>
</dbReference>
<dbReference type="EMBL" id="CAWVOK010000029">
    <property type="protein sequence ID" value="CAK8163416.1"/>
    <property type="molecule type" value="Genomic_DNA"/>
</dbReference>
<protein>
    <submittedName>
        <fullName evidence="1">Uncharacterized protein</fullName>
    </submittedName>
</protein>